<gene>
    <name evidence="2" type="ORF">FVE85_7476</name>
</gene>
<reference evidence="3" key="1">
    <citation type="journal article" date="2019" name="Nat. Commun.">
        <title>Expansion of phycobilisome linker gene families in mesophilic red algae.</title>
        <authorList>
            <person name="Lee J."/>
            <person name="Kim D."/>
            <person name="Bhattacharya D."/>
            <person name="Yoon H.S."/>
        </authorList>
    </citation>
    <scope>NUCLEOTIDE SEQUENCE [LARGE SCALE GENOMIC DNA]</scope>
    <source>
        <strain evidence="3">CCMP 1328</strain>
    </source>
</reference>
<accession>A0A5J4Z7F8</accession>
<dbReference type="EMBL" id="VRMN01000001">
    <property type="protein sequence ID" value="KAA8499891.1"/>
    <property type="molecule type" value="Genomic_DNA"/>
</dbReference>
<keyword evidence="3" id="KW-1185">Reference proteome</keyword>
<dbReference type="AlphaFoldDB" id="A0A5J4Z7F8"/>
<comment type="caution">
    <text evidence="2">The sequence shown here is derived from an EMBL/GenBank/DDBJ whole genome shotgun (WGS) entry which is preliminary data.</text>
</comment>
<protein>
    <submittedName>
        <fullName evidence="2">Uncharacterized protein</fullName>
    </submittedName>
</protein>
<dbReference type="Proteomes" id="UP000324585">
    <property type="component" value="Unassembled WGS sequence"/>
</dbReference>
<feature type="region of interest" description="Disordered" evidence="1">
    <location>
        <begin position="1"/>
        <end position="33"/>
    </location>
</feature>
<evidence type="ECO:0000313" key="2">
    <source>
        <dbReference type="EMBL" id="KAA8499891.1"/>
    </source>
</evidence>
<name>A0A5J4Z7F8_PORPP</name>
<organism evidence="2 3">
    <name type="scientific">Porphyridium purpureum</name>
    <name type="common">Red alga</name>
    <name type="synonym">Porphyridium cruentum</name>
    <dbReference type="NCBI Taxonomy" id="35688"/>
    <lineage>
        <taxon>Eukaryota</taxon>
        <taxon>Rhodophyta</taxon>
        <taxon>Bangiophyceae</taxon>
        <taxon>Porphyridiales</taxon>
        <taxon>Porphyridiaceae</taxon>
        <taxon>Porphyridium</taxon>
    </lineage>
</organism>
<evidence type="ECO:0000313" key="3">
    <source>
        <dbReference type="Proteomes" id="UP000324585"/>
    </source>
</evidence>
<feature type="compositionally biased region" description="Low complexity" evidence="1">
    <location>
        <begin position="24"/>
        <end position="33"/>
    </location>
</feature>
<proteinExistence type="predicted"/>
<evidence type="ECO:0000256" key="1">
    <source>
        <dbReference type="SAM" id="MobiDB-lite"/>
    </source>
</evidence>
<sequence>MQHGFAAQNQTLPPSHPEIAPLPSSSSSSSPSSGFLSASSQQVHPAVLCTVYLDFAATTSSAQLVALPNDQVSAYWTRCVDQAALECWWNANALRVAAFGKYNKQRVLHVRWALFGDAWRDGRLNWHRVYTDLLTRLDEALAFNVPCGEDAEEKQNYAEYAAFLMDSVQLRGWAEASPFKLGKRGTNTFATLQSRLAEAWSTGPLRFASCLFCASSPSFLVNLGAPALGKITNTGVGMVQVISRELGVHAVLWIQALCHDPELMVLNCLMSLHKRLTSVHQSSPHVQFTLQALFSEALGSLMVVRGSTLSYRVACVWLASLRQTDNNQHTYPGEESRQMVLEGLHKAIRACCVEWLQLDCLFKELCGFASSRGNFEHILTDCSSLVLMSMSSCTAPQKVEVVEWFLYASFRGGLLNAVDDRTWIFVASAICESLEYCARSLCFVPEPVVAWVLTLTSMRYRMTTRATKRSILLLRALLSAFNKAFTLILDSTSLSPFPKDVFDSVLQLCTTEKDKIVVELLMWLALALGLVHGQQKELQACFHDIQSRGMLGACCASSVEWIQRVLKDSSDTSTQNDILRTTVEGIQIALSPVHIGQEDVELDTSVNMRSAARLQSPTLSALAQLRAKLLTCSDLDLTLAESSTLSSACTFLTTYCSGRLQYDWNSPDPRHYLSSDSLSMPVAWSTEIGAFLTTCVFVCLRNGRMINGIPQALILFTQATFHAVAYHVHNECPIVLPVQVLRSLVQVDAQGRPVGLFAQLCAPCSMAADSSPSLYAGIYADVCTILMHLYNRQTI</sequence>